<name>A0ABS0A006_9FIRM</name>
<dbReference type="Pfam" id="PF00266">
    <property type="entry name" value="Aminotran_5"/>
    <property type="match status" value="1"/>
</dbReference>
<dbReference type="PIRSF" id="PIRSF000524">
    <property type="entry name" value="SPT"/>
    <property type="match status" value="1"/>
</dbReference>
<protein>
    <recommendedName>
        <fullName evidence="7">2-aminoethylphosphonate--pyruvate transaminase</fullName>
        <ecNumber evidence="7">2.6.1.37</ecNumber>
    </recommendedName>
    <alternativeName>
        <fullName evidence="7">2-aminoethylphosphonate aminotransferase</fullName>
    </alternativeName>
    <alternativeName>
        <fullName evidence="7">AEP transaminase</fullName>
        <shortName evidence="7">AEPT</shortName>
    </alternativeName>
</protein>
<dbReference type="EC" id="2.6.1.37" evidence="7"/>
<evidence type="ECO:0000313" key="10">
    <source>
        <dbReference type="EMBL" id="MBF4695566.1"/>
    </source>
</evidence>
<dbReference type="PROSITE" id="PS00595">
    <property type="entry name" value="AA_TRANSFER_CLASS_5"/>
    <property type="match status" value="1"/>
</dbReference>
<dbReference type="Gene3D" id="3.40.640.10">
    <property type="entry name" value="Type I PLP-dependent aspartate aminotransferase-like (Major domain)"/>
    <property type="match status" value="1"/>
</dbReference>
<organism evidence="10 11">
    <name type="scientific">Fusibacter ferrireducens</name>
    <dbReference type="NCBI Taxonomy" id="2785058"/>
    <lineage>
        <taxon>Bacteria</taxon>
        <taxon>Bacillati</taxon>
        <taxon>Bacillota</taxon>
        <taxon>Clostridia</taxon>
        <taxon>Eubacteriales</taxon>
        <taxon>Eubacteriales Family XII. Incertae Sedis</taxon>
        <taxon>Fusibacter</taxon>
    </lineage>
</organism>
<gene>
    <name evidence="7" type="primary">phnW</name>
    <name evidence="10" type="ORF">ISU02_20930</name>
</gene>
<dbReference type="Proteomes" id="UP000614200">
    <property type="component" value="Unassembled WGS sequence"/>
</dbReference>
<keyword evidence="2 7" id="KW-0032">Aminotransferase</keyword>
<keyword evidence="3 7" id="KW-0808">Transferase</keyword>
<keyword evidence="4 7" id="KW-0663">Pyridoxal phosphate</keyword>
<dbReference type="GO" id="GO:0008483">
    <property type="term" value="F:transaminase activity"/>
    <property type="evidence" value="ECO:0007669"/>
    <property type="project" value="UniProtKB-KW"/>
</dbReference>
<evidence type="ECO:0000256" key="1">
    <source>
        <dbReference type="ARBA" id="ARBA00001933"/>
    </source>
</evidence>
<keyword evidence="5 7" id="KW-0670">Pyruvate</keyword>
<dbReference type="InterPro" id="IPR015421">
    <property type="entry name" value="PyrdxlP-dep_Trfase_major"/>
</dbReference>
<comment type="caution">
    <text evidence="10">The sequence shown here is derived from an EMBL/GenBank/DDBJ whole genome shotgun (WGS) entry which is preliminary data.</text>
</comment>
<accession>A0ABS0A006</accession>
<dbReference type="InterPro" id="IPR024169">
    <property type="entry name" value="SP_NH2Trfase/AEP_transaminase"/>
</dbReference>
<dbReference type="InterPro" id="IPR020578">
    <property type="entry name" value="Aminotrans_V_PyrdxlP_BS"/>
</dbReference>
<evidence type="ECO:0000256" key="8">
    <source>
        <dbReference type="RuleBase" id="RU004504"/>
    </source>
</evidence>
<dbReference type="Gene3D" id="3.90.1150.10">
    <property type="entry name" value="Aspartate Aminotransferase, domain 1"/>
    <property type="match status" value="1"/>
</dbReference>
<evidence type="ECO:0000256" key="5">
    <source>
        <dbReference type="ARBA" id="ARBA00023317"/>
    </source>
</evidence>
<evidence type="ECO:0000256" key="4">
    <source>
        <dbReference type="ARBA" id="ARBA00022898"/>
    </source>
</evidence>
<evidence type="ECO:0000259" key="9">
    <source>
        <dbReference type="Pfam" id="PF00266"/>
    </source>
</evidence>
<proteinExistence type="inferred from homology"/>
<comment type="catalytic activity">
    <reaction evidence="6 7">
        <text>(2-aminoethyl)phosphonate + pyruvate = phosphonoacetaldehyde + L-alanine</text>
        <dbReference type="Rhea" id="RHEA:17021"/>
        <dbReference type="ChEBI" id="CHEBI:15361"/>
        <dbReference type="ChEBI" id="CHEBI:57418"/>
        <dbReference type="ChEBI" id="CHEBI:57972"/>
        <dbReference type="ChEBI" id="CHEBI:58383"/>
        <dbReference type="EC" id="2.6.1.37"/>
    </reaction>
</comment>
<dbReference type="PANTHER" id="PTHR42778:SF1">
    <property type="entry name" value="2-AMINOETHYLPHOSPHONATE--PYRUVATE TRANSAMINASE"/>
    <property type="match status" value="1"/>
</dbReference>
<keyword evidence="11" id="KW-1185">Reference proteome</keyword>
<dbReference type="NCBIfam" id="TIGR03301">
    <property type="entry name" value="PhnW-AepZ"/>
    <property type="match status" value="1"/>
</dbReference>
<dbReference type="InterPro" id="IPR000192">
    <property type="entry name" value="Aminotrans_V_dom"/>
</dbReference>
<sequence>MKAVKRKILLNPGPATTTDTVKKALVVEDICPREKDFLEVMKWVRDELVKIVHGDLNKYTSVLFCGSGTINIDVIISSILPAGKKMLIINNGVYSARAVEASKYYDLPVIELKLPYDRPIDVDQVKEAFKADSDIGVVYATHHETGTGILNPIREIGAVAHENQAVFAVDTTSTYGLIPMDIEKDQIDFLMASAQKGLSSMTGLSFIVCNRKHLEASKMYPKHSYYCNLYRQYEYFERTGEMQFTPPVQIIYATKQAIIEYWEEGEAEKFQRHRRVWEALYDGIKKIGLEPAINKEWQSGLVVSVKYPVHPNWDFKAIHDYCYQRDVTLYASSENTFRLCSLGAIDLEDVAYFLNIFKEALIAQNILLSFDDATTKA</sequence>
<comment type="similarity">
    <text evidence="7">Belongs to the class-V pyridoxal-phosphate-dependent aminotransferase family. PhnW subfamily.</text>
</comment>
<dbReference type="InterPro" id="IPR015424">
    <property type="entry name" value="PyrdxlP-dep_Trfase"/>
</dbReference>
<comment type="cofactor">
    <cofactor evidence="1 7 8">
        <name>pyridoxal 5'-phosphate</name>
        <dbReference type="ChEBI" id="CHEBI:597326"/>
    </cofactor>
</comment>
<dbReference type="RefSeq" id="WP_194703804.1">
    <property type="nucleotide sequence ID" value="NZ_JADKNH010000017.1"/>
</dbReference>
<reference evidence="10 11" key="1">
    <citation type="submission" date="2020-11" db="EMBL/GenBank/DDBJ databases">
        <title>Fusibacter basophilias sp. nov.</title>
        <authorList>
            <person name="Qiu D."/>
        </authorList>
    </citation>
    <scope>NUCLEOTIDE SEQUENCE [LARGE SCALE GENOMIC DNA]</scope>
    <source>
        <strain evidence="10 11">Q10-2</strain>
    </source>
</reference>
<comment type="function">
    <text evidence="7">Involved in phosphonate degradation.</text>
</comment>
<dbReference type="HAMAP" id="MF_01376">
    <property type="entry name" value="PhnW_aminotrans_5"/>
    <property type="match status" value="1"/>
</dbReference>
<dbReference type="InterPro" id="IPR012703">
    <property type="entry name" value="NH2EtPonate_pyrv_transaminase"/>
</dbReference>
<feature type="domain" description="Aminotransferase class V" evidence="9">
    <location>
        <begin position="30"/>
        <end position="294"/>
    </location>
</feature>
<dbReference type="PANTHER" id="PTHR42778">
    <property type="entry name" value="2-AMINOETHYLPHOSPHONATE--PYRUVATE TRANSAMINASE"/>
    <property type="match status" value="1"/>
</dbReference>
<dbReference type="SUPFAM" id="SSF53383">
    <property type="entry name" value="PLP-dependent transferases"/>
    <property type="match status" value="1"/>
</dbReference>
<evidence type="ECO:0000256" key="7">
    <source>
        <dbReference type="HAMAP-Rule" id="MF_01376"/>
    </source>
</evidence>
<dbReference type="EMBL" id="JADKNH010000017">
    <property type="protein sequence ID" value="MBF4695566.1"/>
    <property type="molecule type" value="Genomic_DNA"/>
</dbReference>
<evidence type="ECO:0000256" key="2">
    <source>
        <dbReference type="ARBA" id="ARBA00022576"/>
    </source>
</evidence>
<dbReference type="InterPro" id="IPR015422">
    <property type="entry name" value="PyrdxlP-dep_Trfase_small"/>
</dbReference>
<evidence type="ECO:0000256" key="6">
    <source>
        <dbReference type="ARBA" id="ARBA00049460"/>
    </source>
</evidence>
<evidence type="ECO:0000313" key="11">
    <source>
        <dbReference type="Proteomes" id="UP000614200"/>
    </source>
</evidence>
<evidence type="ECO:0000256" key="3">
    <source>
        <dbReference type="ARBA" id="ARBA00022679"/>
    </source>
</evidence>
<feature type="modified residue" description="N6-(pyridoxal phosphate)lysine" evidence="7">
    <location>
        <position position="196"/>
    </location>
</feature>
<comment type="subunit">
    <text evidence="7">Homodimer.</text>
</comment>